<sequence>MLTFNYHQLHVLDYPIFKLTFILSYKTKKEPATETNPQQALGFILYMICPFVINISGVHLHTLPTKINIVSLITKNNRQLMPVTVIESYSLIDI</sequence>
<evidence type="ECO:0000313" key="1">
    <source>
        <dbReference type="EMBL" id="EIY29715.1"/>
    </source>
</evidence>
<protein>
    <submittedName>
        <fullName evidence="1">Uncharacterized protein</fullName>
    </submittedName>
</protein>
<dbReference type="EMBL" id="AGXJ01000069">
    <property type="protein sequence ID" value="EIY29715.1"/>
    <property type="molecule type" value="Genomic_DNA"/>
</dbReference>
<proteinExistence type="predicted"/>
<gene>
    <name evidence="1" type="ORF">HMPREF1064_03737</name>
</gene>
<dbReference type="AlphaFoldDB" id="I8VTF8"/>
<accession>I8VTF8</accession>
<dbReference type="HOGENOM" id="CLU_2380198_0_0_10"/>
<dbReference type="Proteomes" id="UP000005974">
    <property type="component" value="Unassembled WGS sequence"/>
</dbReference>
<reference evidence="1 2" key="1">
    <citation type="submission" date="2012-02" db="EMBL/GenBank/DDBJ databases">
        <title>The Genome Sequence of Bacteroides dorei CL02T12C06.</title>
        <authorList>
            <consortium name="The Broad Institute Genome Sequencing Platform"/>
            <person name="Earl A."/>
            <person name="Ward D."/>
            <person name="Feldgarden M."/>
            <person name="Gevers D."/>
            <person name="Zitomersky N.L."/>
            <person name="Coyne M.J."/>
            <person name="Comstock L.E."/>
            <person name="Young S.K."/>
            <person name="Zeng Q."/>
            <person name="Gargeya S."/>
            <person name="Fitzgerald M."/>
            <person name="Haas B."/>
            <person name="Abouelleil A."/>
            <person name="Alvarado L."/>
            <person name="Arachchi H.M."/>
            <person name="Berlin A."/>
            <person name="Chapman S.B."/>
            <person name="Gearin G."/>
            <person name="Goldberg J."/>
            <person name="Griggs A."/>
            <person name="Gujja S."/>
            <person name="Hansen M."/>
            <person name="Heiman D."/>
            <person name="Howarth C."/>
            <person name="Larimer J."/>
            <person name="Lui A."/>
            <person name="MacDonald P.J.P."/>
            <person name="McCowen C."/>
            <person name="Montmayeur A."/>
            <person name="Murphy C."/>
            <person name="Neiman D."/>
            <person name="Pearson M."/>
            <person name="Priest M."/>
            <person name="Roberts A."/>
            <person name="Saif S."/>
            <person name="Shea T."/>
            <person name="Sisk P."/>
            <person name="Stolte C."/>
            <person name="Sykes S."/>
            <person name="Wortman J."/>
            <person name="Nusbaum C."/>
            <person name="Birren B."/>
        </authorList>
    </citation>
    <scope>NUCLEOTIDE SEQUENCE [LARGE SCALE GENOMIC DNA]</scope>
    <source>
        <strain evidence="1 2">CL02T12C06</strain>
    </source>
</reference>
<comment type="caution">
    <text evidence="1">The sequence shown here is derived from an EMBL/GenBank/DDBJ whole genome shotgun (WGS) entry which is preliminary data.</text>
</comment>
<organism evidence="1 2">
    <name type="scientific">Phocaeicola dorei CL02T12C06</name>
    <dbReference type="NCBI Taxonomy" id="997876"/>
    <lineage>
        <taxon>Bacteria</taxon>
        <taxon>Pseudomonadati</taxon>
        <taxon>Bacteroidota</taxon>
        <taxon>Bacteroidia</taxon>
        <taxon>Bacteroidales</taxon>
        <taxon>Bacteroidaceae</taxon>
        <taxon>Phocaeicola</taxon>
    </lineage>
</organism>
<evidence type="ECO:0000313" key="2">
    <source>
        <dbReference type="Proteomes" id="UP000005974"/>
    </source>
</evidence>
<name>I8VTF8_9BACT</name>
<keyword evidence="2" id="KW-1185">Reference proteome</keyword>